<protein>
    <submittedName>
        <fullName evidence="1">Uncharacterized protein</fullName>
    </submittedName>
</protein>
<sequence>MSIFFSIFLITNKIGSANNAKPTAGNTRYIQLSAPDDTTKDDIAIANGTKKIKEFLFSALNLKISKQATNVCNVAIRIATGNKSSHLAKFLVVGIIQPSFPINKNKINEGIAIKNKLVKAVFHESERVLFSFLISKLW</sequence>
<accession>A0A3B0PL70</accession>
<dbReference type="EMBL" id="LS991949">
    <property type="protein sequence ID" value="SYV90493.1"/>
    <property type="molecule type" value="Genomic_DNA"/>
</dbReference>
<gene>
    <name evidence="1" type="ORF">NCTC10135_01017</name>
</gene>
<evidence type="ECO:0000313" key="2">
    <source>
        <dbReference type="Proteomes" id="UP000259864"/>
    </source>
</evidence>
<dbReference type="Proteomes" id="UP000259864">
    <property type="component" value="Chromosome 1"/>
</dbReference>
<dbReference type="KEGG" id="mala:NCTC10135_01017"/>
<name>A0A3B0PL70_9BACT</name>
<evidence type="ECO:0000313" key="1">
    <source>
        <dbReference type="EMBL" id="SYV90493.1"/>
    </source>
</evidence>
<feature type="non-terminal residue" evidence="1">
    <location>
        <position position="138"/>
    </location>
</feature>
<reference evidence="2" key="1">
    <citation type="submission" date="2018-06" db="EMBL/GenBank/DDBJ databases">
        <authorList>
            <consortium name="Pathogen Informatics"/>
        </authorList>
    </citation>
    <scope>NUCLEOTIDE SEQUENCE [LARGE SCALE GENOMIC DNA]</scope>
    <source>
        <strain evidence="2">NCTC10135</strain>
    </source>
</reference>
<proteinExistence type="predicted"/>
<organism evidence="1 2">
    <name type="scientific">Metamycoplasma alkalescens</name>
    <dbReference type="NCBI Taxonomy" id="45363"/>
    <lineage>
        <taxon>Bacteria</taxon>
        <taxon>Bacillati</taxon>
        <taxon>Mycoplasmatota</taxon>
        <taxon>Mycoplasmoidales</taxon>
        <taxon>Metamycoplasmataceae</taxon>
        <taxon>Metamycoplasma</taxon>
    </lineage>
</organism>
<dbReference type="AlphaFoldDB" id="A0A3B0PL70"/>